<evidence type="ECO:0000313" key="1">
    <source>
        <dbReference type="EMBL" id="CAH9111576.1"/>
    </source>
</evidence>
<keyword evidence="2" id="KW-1185">Reference proteome</keyword>
<reference evidence="1" key="1">
    <citation type="submission" date="2022-07" db="EMBL/GenBank/DDBJ databases">
        <authorList>
            <person name="Macas J."/>
            <person name="Novak P."/>
            <person name="Neumann P."/>
        </authorList>
    </citation>
    <scope>NUCLEOTIDE SEQUENCE</scope>
</reference>
<name>A0A9P1EJN1_CUSEU</name>
<dbReference type="EMBL" id="CAMAPE010000054">
    <property type="protein sequence ID" value="CAH9111576.1"/>
    <property type="molecule type" value="Genomic_DNA"/>
</dbReference>
<gene>
    <name evidence="1" type="ORF">CEURO_LOCUS19311</name>
</gene>
<accession>A0A9P1EJN1</accession>
<evidence type="ECO:0000313" key="2">
    <source>
        <dbReference type="Proteomes" id="UP001152484"/>
    </source>
</evidence>
<dbReference type="Proteomes" id="UP001152484">
    <property type="component" value="Unassembled WGS sequence"/>
</dbReference>
<protein>
    <submittedName>
        <fullName evidence="1">Uncharacterized protein</fullName>
    </submittedName>
</protein>
<comment type="caution">
    <text evidence="1">The sequence shown here is derived from an EMBL/GenBank/DDBJ whole genome shotgun (WGS) entry which is preliminary data.</text>
</comment>
<dbReference type="AlphaFoldDB" id="A0A9P1EJN1"/>
<proteinExistence type="predicted"/>
<dbReference type="OrthoDB" id="276276at2759"/>
<organism evidence="1 2">
    <name type="scientific">Cuscuta europaea</name>
    <name type="common">European dodder</name>
    <dbReference type="NCBI Taxonomy" id="41803"/>
    <lineage>
        <taxon>Eukaryota</taxon>
        <taxon>Viridiplantae</taxon>
        <taxon>Streptophyta</taxon>
        <taxon>Embryophyta</taxon>
        <taxon>Tracheophyta</taxon>
        <taxon>Spermatophyta</taxon>
        <taxon>Magnoliopsida</taxon>
        <taxon>eudicotyledons</taxon>
        <taxon>Gunneridae</taxon>
        <taxon>Pentapetalae</taxon>
        <taxon>asterids</taxon>
        <taxon>lamiids</taxon>
        <taxon>Solanales</taxon>
        <taxon>Convolvulaceae</taxon>
        <taxon>Cuscuteae</taxon>
        <taxon>Cuscuta</taxon>
        <taxon>Cuscuta subgen. Cuscuta</taxon>
    </lineage>
</organism>
<sequence>MSPEQVVDHAVDFKKPVYKEVISVFAPFLQ</sequence>